<evidence type="ECO:0000259" key="2">
    <source>
        <dbReference type="Pfam" id="PF07589"/>
    </source>
</evidence>
<dbReference type="AlphaFoldDB" id="A0A7W8IHU2"/>
<keyword evidence="4" id="KW-1185">Reference proteome</keyword>
<evidence type="ECO:0000256" key="1">
    <source>
        <dbReference type="SAM" id="SignalP"/>
    </source>
</evidence>
<accession>A0A7W8IHU2</accession>
<gene>
    <name evidence="3" type="ORF">HDF09_001210</name>
</gene>
<sequence>MRLSLFALASTLALASIPLFGDPIPYANVGQLAPDQLFTATGNGVVTAYFYSSGAGNDDKIILWDKTSGTRTAPALNNHSSAVGSSVSLSVKAGDSLVFVLDDVTTGQYFSSVDYFGVASPADYNDDGYNHAYSTPYSGGLSGLPAGIYVGMEDLGVTGLKPLTGSDLDYNDDNFVVTNATATPAPTPEPSTIILFGTGLVGAASALRRKFARG</sequence>
<protein>
    <recommendedName>
        <fullName evidence="2">Ice-binding protein C-terminal domain-containing protein</fullName>
    </recommendedName>
</protein>
<feature type="chain" id="PRO_5030811943" description="Ice-binding protein C-terminal domain-containing protein" evidence="1">
    <location>
        <begin position="22"/>
        <end position="214"/>
    </location>
</feature>
<dbReference type="Pfam" id="PF07589">
    <property type="entry name" value="PEP-CTERM"/>
    <property type="match status" value="1"/>
</dbReference>
<proteinExistence type="predicted"/>
<dbReference type="Proteomes" id="UP000568106">
    <property type="component" value="Unassembled WGS sequence"/>
</dbReference>
<dbReference type="NCBIfam" id="TIGR02595">
    <property type="entry name" value="PEP_CTERM"/>
    <property type="match status" value="1"/>
</dbReference>
<dbReference type="EMBL" id="JACHDY010000001">
    <property type="protein sequence ID" value="MBB5316560.1"/>
    <property type="molecule type" value="Genomic_DNA"/>
</dbReference>
<feature type="signal peptide" evidence="1">
    <location>
        <begin position="1"/>
        <end position="21"/>
    </location>
</feature>
<feature type="domain" description="Ice-binding protein C-terminal" evidence="2">
    <location>
        <begin position="186"/>
        <end position="209"/>
    </location>
</feature>
<reference evidence="3" key="1">
    <citation type="submission" date="2020-08" db="EMBL/GenBank/DDBJ databases">
        <title>Genomic Encyclopedia of Type Strains, Phase IV (KMG-V): Genome sequencing to study the core and pangenomes of soil and plant-associated prokaryotes.</title>
        <authorList>
            <person name="Whitman W."/>
        </authorList>
    </citation>
    <scope>NUCLEOTIDE SEQUENCE [LARGE SCALE GENOMIC DNA]</scope>
    <source>
        <strain evidence="3">M8UP27</strain>
    </source>
</reference>
<evidence type="ECO:0000313" key="4">
    <source>
        <dbReference type="Proteomes" id="UP000568106"/>
    </source>
</evidence>
<keyword evidence="1" id="KW-0732">Signal</keyword>
<name>A0A7W8IHU2_9BACT</name>
<comment type="caution">
    <text evidence="3">The sequence shown here is derived from an EMBL/GenBank/DDBJ whole genome shotgun (WGS) entry which is preliminary data.</text>
</comment>
<evidence type="ECO:0000313" key="3">
    <source>
        <dbReference type="EMBL" id="MBB5316560.1"/>
    </source>
</evidence>
<organism evidence="3 4">
    <name type="scientific">Tunturiibacter empetritectus</name>
    <dbReference type="NCBI Taxonomy" id="3069691"/>
    <lineage>
        <taxon>Bacteria</taxon>
        <taxon>Pseudomonadati</taxon>
        <taxon>Acidobacteriota</taxon>
        <taxon>Terriglobia</taxon>
        <taxon>Terriglobales</taxon>
        <taxon>Acidobacteriaceae</taxon>
        <taxon>Tunturiibacter</taxon>
    </lineage>
</organism>
<dbReference type="InterPro" id="IPR013424">
    <property type="entry name" value="Ice-binding_C"/>
</dbReference>